<dbReference type="GO" id="GO:0005737">
    <property type="term" value="C:cytoplasm"/>
    <property type="evidence" value="ECO:0007669"/>
    <property type="project" value="TreeGrafter"/>
</dbReference>
<evidence type="ECO:0000313" key="4">
    <source>
        <dbReference type="Proteomes" id="UP000692954"/>
    </source>
</evidence>
<evidence type="ECO:0000256" key="1">
    <source>
        <dbReference type="SAM" id="Coils"/>
    </source>
</evidence>
<feature type="coiled-coil region" evidence="1">
    <location>
        <begin position="666"/>
        <end position="709"/>
    </location>
</feature>
<proteinExistence type="predicted"/>
<dbReference type="PANTHER" id="PTHR44167">
    <property type="entry name" value="OVARIAN-SPECIFIC SERINE/THREONINE-PROTEIN KINASE LOK-RELATED"/>
    <property type="match status" value="1"/>
</dbReference>
<dbReference type="SMART" id="SM00220">
    <property type="entry name" value="S_TKc"/>
    <property type="match status" value="1"/>
</dbReference>
<reference evidence="3" key="1">
    <citation type="submission" date="2021-01" db="EMBL/GenBank/DDBJ databases">
        <authorList>
            <consortium name="Genoscope - CEA"/>
            <person name="William W."/>
        </authorList>
    </citation>
    <scope>NUCLEOTIDE SEQUENCE</scope>
</reference>
<name>A0A8S1RBW5_9CILI</name>
<feature type="coiled-coil region" evidence="1">
    <location>
        <begin position="1071"/>
        <end position="1098"/>
    </location>
</feature>
<dbReference type="PROSITE" id="PS00108">
    <property type="entry name" value="PROTEIN_KINASE_ST"/>
    <property type="match status" value="1"/>
</dbReference>
<dbReference type="OrthoDB" id="312106at2759"/>
<protein>
    <recommendedName>
        <fullName evidence="2">Protein kinase domain-containing protein</fullName>
    </recommendedName>
</protein>
<feature type="coiled-coil region" evidence="1">
    <location>
        <begin position="787"/>
        <end position="833"/>
    </location>
</feature>
<dbReference type="Proteomes" id="UP000692954">
    <property type="component" value="Unassembled WGS sequence"/>
</dbReference>
<dbReference type="GO" id="GO:0004674">
    <property type="term" value="F:protein serine/threonine kinase activity"/>
    <property type="evidence" value="ECO:0007669"/>
    <property type="project" value="TreeGrafter"/>
</dbReference>
<dbReference type="PROSITE" id="PS50011">
    <property type="entry name" value="PROTEIN_KINASE_DOM"/>
    <property type="match status" value="1"/>
</dbReference>
<keyword evidence="4" id="KW-1185">Reference proteome</keyword>
<dbReference type="EMBL" id="CAJJDN010000153">
    <property type="protein sequence ID" value="CAD8124782.1"/>
    <property type="molecule type" value="Genomic_DNA"/>
</dbReference>
<dbReference type="GO" id="GO:0044773">
    <property type="term" value="P:mitotic DNA damage checkpoint signaling"/>
    <property type="evidence" value="ECO:0007669"/>
    <property type="project" value="TreeGrafter"/>
</dbReference>
<dbReference type="GO" id="GO:0005634">
    <property type="term" value="C:nucleus"/>
    <property type="evidence" value="ECO:0007669"/>
    <property type="project" value="TreeGrafter"/>
</dbReference>
<keyword evidence="1" id="KW-0175">Coiled coil</keyword>
<evidence type="ECO:0000259" key="2">
    <source>
        <dbReference type="PROSITE" id="PS50011"/>
    </source>
</evidence>
<sequence length="1387" mass="167289">MFFNTNIRTQNAKIIIDGVTYLKLEQLGQGMEGVIYKGENIQTKEIVAIKEYSTININEQKAFQVIQSKCYNHIIEIKGLKYNQNQCPIIVMEFANGEFYNFMKSNEYSRLDYQQKNQYFLQMAKGVSQLHQLGLFHRDLKPENFVYINKPNQQKIIKLIDFGLVKETANKLGKTGCVGTPYYIAPEVIQCNQNRVAFYDKSVDIWSLGSIWFELLVGETFFNGTQQEIFNRIQIISQFEIDKQIQQNPIIQQKEKDLIKKMMKKIPTQRLQLEKIIEAYDQYKNQQQNENQNHPSMNFNQTYLNNQSIEAQFKQGYGLFTQQQTQFNQGQQQFQQIFPIQQQQLNNNSFHYQPSDFQDNERQQQQDLQELKQILDRIQEETQKKMKDEYEKKLRDFELKKEEEMQQIKRQIELQKDQELLDKIEQFKNQQKNEFELQIKEKETELKKQQQEVLKQQQDNEKLAELKLQQVLNFQNEMDKFKKIKEQEQNAFLQKFKEKENQKKEEEIKQKVLEQEEQIKQQLEKEIQTKYMLDYANKVDQLQNQLQQENQQYLQNEKQSLLSLLQSQQNNMKIFNQNIQQKLEIIENINLMNDQKNKLIQQIKIELKKNDEKLLKNRQIQQQIQQVSKVEQTQGLDRQLASEIQQDILDYNNTIQMISEQQMLLQNQLGDQQKNELQEKEQLKQQELENQLNLEKKNFKLKFENLTQQSYQYNVNITKIEEKMKFYEKNLVYQISGQERLQEILRLFQKITQELVGLEQQEKIIIQIDKPLQLINYQSFTIKLEELLQAQNILKNLINDMNKIIEQIDSKFIQDCQRQIDFLADNLNDYQDKFMYLSQNQKYAEKINQYSNQLGFCSEQLNDLNQLLQQGIFLNYLKFKQIYDYITQQLQEFNKQHNLLLEQIHNDQHIEQKNNERIKKLKQIEGQLNEFIVKMNQLKISVNDFSKNQYCNNEQTRNLIADKQQKIDQNIYSIQQQYQNFLRFNNLSSYDSINFQMIDLESFKEKLKLLILDEQEKVNQLYLIIQKIGNEQKTEQEKEYFQLNNQLQILLMRFSRALSSVKIDQETIDYLKIMNEKKEKLQIELEQEIERIENYYKINKENQNLFKKLIDSQKIKSSELGNNFLRLVNKLQQYNKDKTQKLDEVYQNAHNKQNELQFNIMDNTLVDNYQELKKTEEHLFKEINEMGQKSQELQLNPSAFMIEKEKIQQQIERLNHLIKRIPSDNEINIFNKKYKSNLDSFFKLYALSNYIRQYNLTRYYERIKEDASKQKNKQNQSSYIAIFQQKKNQVMEENTKKEQEAQNLLKIYQNILFNNNNQRIYEQLQKDYDSIIKQISETENVIKSKNLVRLRGSMKNQDKIQEIIKNEYYRISELAQMQEFQIIWETI</sequence>
<accession>A0A8S1RBW5</accession>
<evidence type="ECO:0000313" key="3">
    <source>
        <dbReference type="EMBL" id="CAD8124782.1"/>
    </source>
</evidence>
<dbReference type="InterPro" id="IPR000719">
    <property type="entry name" value="Prot_kinase_dom"/>
</dbReference>
<feature type="coiled-coil region" evidence="1">
    <location>
        <begin position="1280"/>
        <end position="1341"/>
    </location>
</feature>
<comment type="caution">
    <text evidence="3">The sequence shown here is derived from an EMBL/GenBank/DDBJ whole genome shotgun (WGS) entry which is preliminary data.</text>
</comment>
<dbReference type="PANTHER" id="PTHR44167:SF24">
    <property type="entry name" value="SERINE_THREONINE-PROTEIN KINASE CHK2"/>
    <property type="match status" value="1"/>
</dbReference>
<dbReference type="InterPro" id="IPR008271">
    <property type="entry name" value="Ser/Thr_kinase_AS"/>
</dbReference>
<dbReference type="GO" id="GO:0005524">
    <property type="term" value="F:ATP binding"/>
    <property type="evidence" value="ECO:0007669"/>
    <property type="project" value="InterPro"/>
</dbReference>
<gene>
    <name evidence="3" type="ORF">PSON_ATCC_30995.1.T1530119</name>
</gene>
<feature type="domain" description="Protein kinase" evidence="2">
    <location>
        <begin position="21"/>
        <end position="297"/>
    </location>
</feature>
<feature type="coiled-coil region" evidence="1">
    <location>
        <begin position="361"/>
        <end position="559"/>
    </location>
</feature>
<organism evidence="3 4">
    <name type="scientific">Paramecium sonneborni</name>
    <dbReference type="NCBI Taxonomy" id="65129"/>
    <lineage>
        <taxon>Eukaryota</taxon>
        <taxon>Sar</taxon>
        <taxon>Alveolata</taxon>
        <taxon>Ciliophora</taxon>
        <taxon>Intramacronucleata</taxon>
        <taxon>Oligohymenophorea</taxon>
        <taxon>Peniculida</taxon>
        <taxon>Parameciidae</taxon>
        <taxon>Paramecium</taxon>
    </lineage>
</organism>
<dbReference type="Pfam" id="PF00069">
    <property type="entry name" value="Pkinase"/>
    <property type="match status" value="1"/>
</dbReference>